<evidence type="ECO:0000313" key="1">
    <source>
        <dbReference type="EMBL" id="GAB69037.1"/>
    </source>
</evidence>
<accession>K6VI61</accession>
<organism evidence="1 2">
    <name type="scientific">Plasmodium cynomolgi (strain B)</name>
    <dbReference type="NCBI Taxonomy" id="1120755"/>
    <lineage>
        <taxon>Eukaryota</taxon>
        <taxon>Sar</taxon>
        <taxon>Alveolata</taxon>
        <taxon>Apicomplexa</taxon>
        <taxon>Aconoidasida</taxon>
        <taxon>Haemosporida</taxon>
        <taxon>Plasmodiidae</taxon>
        <taxon>Plasmodium</taxon>
        <taxon>Plasmodium (Plasmodium)</taxon>
    </lineage>
</organism>
<proteinExistence type="predicted"/>
<gene>
    <name evidence="1" type="ORF">PCYB_144650</name>
</gene>
<sequence length="97" mass="12069">MIKEIHDEKNNVKKKKIDKITRKYLRKIDSYRLRERDFFEEEGNVENKSCKYHNRSLNKYDSFDLRKIIKNNYEQYEFSSDNEEEEPFFFLSTKIEI</sequence>
<keyword evidence="2" id="KW-1185">Reference proteome</keyword>
<dbReference type="OrthoDB" id="392343at2759"/>
<evidence type="ECO:0000313" key="2">
    <source>
        <dbReference type="Proteomes" id="UP000006319"/>
    </source>
</evidence>
<dbReference type="RefSeq" id="XP_004224984.1">
    <property type="nucleotide sequence ID" value="XM_004224936.1"/>
</dbReference>
<reference evidence="1 2" key="1">
    <citation type="journal article" date="2012" name="Nat. Genet.">
        <title>Plasmodium cynomolgi genome sequences provide insight into Plasmodium vivax and the monkey malaria clade.</title>
        <authorList>
            <person name="Tachibana S."/>
            <person name="Sullivan S.A."/>
            <person name="Kawai S."/>
            <person name="Nakamura S."/>
            <person name="Kim H.R."/>
            <person name="Goto N."/>
            <person name="Arisue N."/>
            <person name="Palacpac N.M.Q."/>
            <person name="Honma H."/>
            <person name="Yagi M."/>
            <person name="Tougan T."/>
            <person name="Katakai Y."/>
            <person name="Kaneko O."/>
            <person name="Mita T."/>
            <person name="Kita K."/>
            <person name="Yasutomi Y."/>
            <person name="Sutton P.L."/>
            <person name="Shakhbatyan R."/>
            <person name="Horii T."/>
            <person name="Yasunaga T."/>
            <person name="Barnwell J.W."/>
            <person name="Escalante A.A."/>
            <person name="Carlton J.M."/>
            <person name="Tanabe K."/>
        </authorList>
    </citation>
    <scope>NUCLEOTIDE SEQUENCE [LARGE SCALE GENOMIC DNA]</scope>
    <source>
        <strain evidence="1 2">B</strain>
    </source>
</reference>
<dbReference type="AlphaFoldDB" id="K6VI61"/>
<protein>
    <submittedName>
        <fullName evidence="1">Uncharacterized protein</fullName>
    </submittedName>
</protein>
<dbReference type="EMBL" id="DF157106">
    <property type="protein sequence ID" value="GAB69037.1"/>
    <property type="molecule type" value="Genomic_DNA"/>
</dbReference>
<dbReference type="KEGG" id="pcy:PCYB_144650"/>
<dbReference type="VEuPathDB" id="PlasmoDB:PCYB_144650"/>
<dbReference type="GeneID" id="14695419"/>
<dbReference type="Proteomes" id="UP000006319">
    <property type="component" value="Chromosome 14"/>
</dbReference>
<name>K6VI61_PLACD</name>